<name>A0A9D4ED38_DREPO</name>
<reference evidence="8" key="1">
    <citation type="journal article" date="2019" name="bioRxiv">
        <title>The Genome of the Zebra Mussel, Dreissena polymorpha: A Resource for Invasive Species Research.</title>
        <authorList>
            <person name="McCartney M.A."/>
            <person name="Auch B."/>
            <person name="Kono T."/>
            <person name="Mallez S."/>
            <person name="Zhang Y."/>
            <person name="Obille A."/>
            <person name="Becker A."/>
            <person name="Abrahante J.E."/>
            <person name="Garbe J."/>
            <person name="Badalamenti J.P."/>
            <person name="Herman A."/>
            <person name="Mangelson H."/>
            <person name="Liachko I."/>
            <person name="Sullivan S."/>
            <person name="Sone E.D."/>
            <person name="Koren S."/>
            <person name="Silverstein K.A.T."/>
            <person name="Beckman K.B."/>
            <person name="Gohl D.M."/>
        </authorList>
    </citation>
    <scope>NUCLEOTIDE SEQUENCE</scope>
    <source>
        <strain evidence="8">Duluth1</strain>
        <tissue evidence="8">Whole animal</tissue>
    </source>
</reference>
<dbReference type="GO" id="GO:0016020">
    <property type="term" value="C:membrane"/>
    <property type="evidence" value="ECO:0007669"/>
    <property type="project" value="InterPro"/>
</dbReference>
<keyword evidence="6" id="KW-0812">Transmembrane</keyword>
<accession>A0A9D4ED38</accession>
<organism evidence="8 9">
    <name type="scientific">Dreissena polymorpha</name>
    <name type="common">Zebra mussel</name>
    <name type="synonym">Mytilus polymorpha</name>
    <dbReference type="NCBI Taxonomy" id="45954"/>
    <lineage>
        <taxon>Eukaryota</taxon>
        <taxon>Metazoa</taxon>
        <taxon>Spiralia</taxon>
        <taxon>Lophotrochozoa</taxon>
        <taxon>Mollusca</taxon>
        <taxon>Bivalvia</taxon>
        <taxon>Autobranchia</taxon>
        <taxon>Heteroconchia</taxon>
        <taxon>Euheterodonta</taxon>
        <taxon>Imparidentia</taxon>
        <taxon>Neoheterodontei</taxon>
        <taxon>Myida</taxon>
        <taxon>Dreissenoidea</taxon>
        <taxon>Dreissenidae</taxon>
        <taxon>Dreissena</taxon>
    </lineage>
</organism>
<dbReference type="NCBIfam" id="TIGR00530">
    <property type="entry name" value="AGP_acyltrn"/>
    <property type="match status" value="1"/>
</dbReference>
<evidence type="ECO:0000256" key="4">
    <source>
        <dbReference type="ARBA" id="ARBA00023315"/>
    </source>
</evidence>
<dbReference type="PANTHER" id="PTHR10434:SF11">
    <property type="entry name" value="1-ACYL-SN-GLYCEROL-3-PHOSPHATE ACYLTRANSFERASE"/>
    <property type="match status" value="1"/>
</dbReference>
<keyword evidence="5" id="KW-0443">Lipid metabolism</keyword>
<comment type="catalytic activity">
    <reaction evidence="5">
        <text>a 1-acyl-sn-glycero-3-phosphate + an acyl-CoA = a 1,2-diacyl-sn-glycero-3-phosphate + CoA</text>
        <dbReference type="Rhea" id="RHEA:19709"/>
        <dbReference type="ChEBI" id="CHEBI:57287"/>
        <dbReference type="ChEBI" id="CHEBI:57970"/>
        <dbReference type="ChEBI" id="CHEBI:58342"/>
        <dbReference type="ChEBI" id="CHEBI:58608"/>
        <dbReference type="EC" id="2.3.1.51"/>
    </reaction>
</comment>
<feature type="transmembrane region" description="Helical" evidence="6">
    <location>
        <begin position="35"/>
        <end position="53"/>
    </location>
</feature>
<dbReference type="CDD" id="cd07989">
    <property type="entry name" value="LPLAT_AGPAT-like"/>
    <property type="match status" value="1"/>
</dbReference>
<comment type="pathway">
    <text evidence="1">Phospholipid metabolism; CDP-diacylglycerol biosynthesis; CDP-diacylglycerol from sn-glycerol 3-phosphate: step 2/3.</text>
</comment>
<dbReference type="SMART" id="SM00563">
    <property type="entry name" value="PlsC"/>
    <property type="match status" value="1"/>
</dbReference>
<dbReference type="InterPro" id="IPR002123">
    <property type="entry name" value="Plipid/glycerol_acylTrfase"/>
</dbReference>
<evidence type="ECO:0000256" key="5">
    <source>
        <dbReference type="RuleBase" id="RU361267"/>
    </source>
</evidence>
<dbReference type="InterPro" id="IPR004552">
    <property type="entry name" value="AGP_acyltrans"/>
</dbReference>
<gene>
    <name evidence="8" type="ORF">DPMN_179605</name>
</gene>
<dbReference type="Proteomes" id="UP000828390">
    <property type="component" value="Unassembled WGS sequence"/>
</dbReference>
<evidence type="ECO:0000256" key="2">
    <source>
        <dbReference type="ARBA" id="ARBA00008655"/>
    </source>
</evidence>
<feature type="domain" description="Phospholipid/glycerol acyltransferase" evidence="7">
    <location>
        <begin position="93"/>
        <end position="208"/>
    </location>
</feature>
<dbReference type="PANTHER" id="PTHR10434">
    <property type="entry name" value="1-ACYL-SN-GLYCEROL-3-PHOSPHATE ACYLTRANSFERASE"/>
    <property type="match status" value="1"/>
</dbReference>
<evidence type="ECO:0000256" key="6">
    <source>
        <dbReference type="SAM" id="Phobius"/>
    </source>
</evidence>
<dbReference type="GO" id="GO:0006654">
    <property type="term" value="P:phosphatidic acid biosynthetic process"/>
    <property type="evidence" value="ECO:0007669"/>
    <property type="project" value="TreeGrafter"/>
</dbReference>
<comment type="domain">
    <text evidence="5">The HXXXXD motif is essential for acyltransferase activity and may constitute the binding site for the phosphate moiety of the glycerol-3-phosphate.</text>
</comment>
<evidence type="ECO:0000313" key="9">
    <source>
        <dbReference type="Proteomes" id="UP000828390"/>
    </source>
</evidence>
<dbReference type="GO" id="GO:0005783">
    <property type="term" value="C:endoplasmic reticulum"/>
    <property type="evidence" value="ECO:0007669"/>
    <property type="project" value="TreeGrafter"/>
</dbReference>
<keyword evidence="5" id="KW-0444">Lipid biosynthesis</keyword>
<dbReference type="OrthoDB" id="202234at2759"/>
<dbReference type="SUPFAM" id="SSF69593">
    <property type="entry name" value="Glycerol-3-phosphate (1)-acyltransferase"/>
    <property type="match status" value="1"/>
</dbReference>
<keyword evidence="5" id="KW-0594">Phospholipid biosynthesis</keyword>
<dbReference type="EC" id="2.3.1.51" evidence="5"/>
<keyword evidence="4 5" id="KW-0012">Acyltransferase</keyword>
<reference evidence="8" key="2">
    <citation type="submission" date="2020-11" db="EMBL/GenBank/DDBJ databases">
        <authorList>
            <person name="McCartney M.A."/>
            <person name="Auch B."/>
            <person name="Kono T."/>
            <person name="Mallez S."/>
            <person name="Becker A."/>
            <person name="Gohl D.M."/>
            <person name="Silverstein K.A.T."/>
            <person name="Koren S."/>
            <person name="Bechman K.B."/>
            <person name="Herman A."/>
            <person name="Abrahante J.E."/>
            <person name="Garbe J."/>
        </authorList>
    </citation>
    <scope>NUCLEOTIDE SEQUENCE</scope>
    <source>
        <strain evidence="8">Duluth1</strain>
        <tissue evidence="8">Whole animal</tissue>
    </source>
</reference>
<keyword evidence="6" id="KW-0472">Membrane</keyword>
<feature type="transmembrane region" description="Helical" evidence="6">
    <location>
        <begin position="6"/>
        <end position="23"/>
    </location>
</feature>
<comment type="caution">
    <text evidence="8">The sequence shown here is derived from an EMBL/GenBank/DDBJ whole genome shotgun (WGS) entry which is preliminary data.</text>
</comment>
<dbReference type="GO" id="GO:0003841">
    <property type="term" value="F:1-acylglycerol-3-phosphate O-acyltransferase activity"/>
    <property type="evidence" value="ECO:0007669"/>
    <property type="project" value="UniProtKB-UniRule"/>
</dbReference>
<sequence>MSLELVHWFIIGFLLILPILYELSGTFRYHAKFALYYACVMGIASVVCLYGWIRPGDVNNHWFIIWSMVHVQNLFGIEVEVRNRENLESDKPYILVINHQSSLDCIGMFAIWPDRGAALIKKDLQYAGPFGLAATLCGSVFIDRLNRERALETMTNTAKKIHDRKVKLLVFPEGTRNHEGSLMPFKKGAFHLAVQAQIPIVPVVFSSYSEFYNKKDRKFTTGKFIITCLPSISTRGMTAADVTDLTENVRKQMLETFNQTSFEATQNKLASKMSMSNGAK</sequence>
<proteinExistence type="inferred from homology"/>
<keyword evidence="9" id="KW-1185">Reference proteome</keyword>
<comment type="similarity">
    <text evidence="2 5">Belongs to the 1-acyl-sn-glycerol-3-phosphate acyltransferase family.</text>
</comment>
<evidence type="ECO:0000313" key="8">
    <source>
        <dbReference type="EMBL" id="KAH3778152.1"/>
    </source>
</evidence>
<dbReference type="EMBL" id="JAIWYP010000009">
    <property type="protein sequence ID" value="KAH3778152.1"/>
    <property type="molecule type" value="Genomic_DNA"/>
</dbReference>
<keyword evidence="3 5" id="KW-0808">Transferase</keyword>
<keyword evidence="6" id="KW-1133">Transmembrane helix</keyword>
<protein>
    <recommendedName>
        <fullName evidence="5">1-acyl-sn-glycerol-3-phosphate acyltransferase</fullName>
        <ecNumber evidence="5">2.3.1.51</ecNumber>
    </recommendedName>
</protein>
<evidence type="ECO:0000256" key="3">
    <source>
        <dbReference type="ARBA" id="ARBA00022679"/>
    </source>
</evidence>
<dbReference type="Pfam" id="PF01553">
    <property type="entry name" value="Acyltransferase"/>
    <property type="match status" value="1"/>
</dbReference>
<dbReference type="AlphaFoldDB" id="A0A9D4ED38"/>
<evidence type="ECO:0000256" key="1">
    <source>
        <dbReference type="ARBA" id="ARBA00004728"/>
    </source>
</evidence>
<evidence type="ECO:0000259" key="7">
    <source>
        <dbReference type="SMART" id="SM00563"/>
    </source>
</evidence>
<keyword evidence="5" id="KW-1208">Phospholipid metabolism</keyword>